<feature type="region of interest" description="Disordered" evidence="1">
    <location>
        <begin position="366"/>
        <end position="386"/>
    </location>
</feature>
<reference evidence="3" key="1">
    <citation type="journal article" date="2019" name="bioRxiv">
        <title>The Genome of the Zebra Mussel, Dreissena polymorpha: A Resource for Invasive Species Research.</title>
        <authorList>
            <person name="McCartney M.A."/>
            <person name="Auch B."/>
            <person name="Kono T."/>
            <person name="Mallez S."/>
            <person name="Zhang Y."/>
            <person name="Obille A."/>
            <person name="Becker A."/>
            <person name="Abrahante J.E."/>
            <person name="Garbe J."/>
            <person name="Badalamenti J.P."/>
            <person name="Herman A."/>
            <person name="Mangelson H."/>
            <person name="Liachko I."/>
            <person name="Sullivan S."/>
            <person name="Sone E.D."/>
            <person name="Koren S."/>
            <person name="Silverstein K.A.T."/>
            <person name="Beckman K.B."/>
            <person name="Gohl D.M."/>
        </authorList>
    </citation>
    <scope>NUCLEOTIDE SEQUENCE</scope>
    <source>
        <strain evidence="3">Duluth1</strain>
        <tissue evidence="3">Whole animal</tissue>
    </source>
</reference>
<feature type="compositionally biased region" description="Low complexity" evidence="1">
    <location>
        <begin position="281"/>
        <end position="293"/>
    </location>
</feature>
<dbReference type="PANTHER" id="PTHR10024">
    <property type="entry name" value="SYNAPTOTAGMIN"/>
    <property type="match status" value="1"/>
</dbReference>
<dbReference type="GO" id="GO:0017156">
    <property type="term" value="P:calcium-ion regulated exocytosis"/>
    <property type="evidence" value="ECO:0007669"/>
    <property type="project" value="TreeGrafter"/>
</dbReference>
<accession>A0A9D4IDW8</accession>
<dbReference type="GO" id="GO:0000149">
    <property type="term" value="F:SNARE binding"/>
    <property type="evidence" value="ECO:0007669"/>
    <property type="project" value="TreeGrafter"/>
</dbReference>
<dbReference type="PROSITE" id="PS50004">
    <property type="entry name" value="C2"/>
    <property type="match status" value="1"/>
</dbReference>
<feature type="region of interest" description="Disordered" evidence="1">
    <location>
        <begin position="122"/>
        <end position="146"/>
    </location>
</feature>
<proteinExistence type="predicted"/>
<comment type="caution">
    <text evidence="3">The sequence shown here is derived from an EMBL/GenBank/DDBJ whole genome shotgun (WGS) entry which is preliminary data.</text>
</comment>
<evidence type="ECO:0000256" key="1">
    <source>
        <dbReference type="SAM" id="MobiDB-lite"/>
    </source>
</evidence>
<feature type="compositionally biased region" description="Polar residues" evidence="1">
    <location>
        <begin position="366"/>
        <end position="375"/>
    </location>
</feature>
<dbReference type="GO" id="GO:0001786">
    <property type="term" value="F:phosphatidylserine binding"/>
    <property type="evidence" value="ECO:0007669"/>
    <property type="project" value="TreeGrafter"/>
</dbReference>
<dbReference type="AlphaFoldDB" id="A0A9D4IDW8"/>
<dbReference type="Proteomes" id="UP000828390">
    <property type="component" value="Unassembled WGS sequence"/>
</dbReference>
<organism evidence="3 4">
    <name type="scientific">Dreissena polymorpha</name>
    <name type="common">Zebra mussel</name>
    <name type="synonym">Mytilus polymorpha</name>
    <dbReference type="NCBI Taxonomy" id="45954"/>
    <lineage>
        <taxon>Eukaryota</taxon>
        <taxon>Metazoa</taxon>
        <taxon>Spiralia</taxon>
        <taxon>Lophotrochozoa</taxon>
        <taxon>Mollusca</taxon>
        <taxon>Bivalvia</taxon>
        <taxon>Autobranchia</taxon>
        <taxon>Heteroconchia</taxon>
        <taxon>Euheterodonta</taxon>
        <taxon>Imparidentia</taxon>
        <taxon>Neoheterodontei</taxon>
        <taxon>Myida</taxon>
        <taxon>Dreissenoidea</taxon>
        <taxon>Dreissenidae</taxon>
        <taxon>Dreissena</taxon>
    </lineage>
</organism>
<feature type="compositionally biased region" description="Basic and acidic residues" evidence="1">
    <location>
        <begin position="83"/>
        <end position="103"/>
    </location>
</feature>
<feature type="domain" description="C2" evidence="2">
    <location>
        <begin position="418"/>
        <end position="539"/>
    </location>
</feature>
<feature type="region of interest" description="Disordered" evidence="1">
    <location>
        <begin position="248"/>
        <end position="302"/>
    </location>
</feature>
<dbReference type="GO" id="GO:0030276">
    <property type="term" value="F:clathrin binding"/>
    <property type="evidence" value="ECO:0007669"/>
    <property type="project" value="TreeGrafter"/>
</dbReference>
<dbReference type="GO" id="GO:0070382">
    <property type="term" value="C:exocytic vesicle"/>
    <property type="evidence" value="ECO:0007669"/>
    <property type="project" value="TreeGrafter"/>
</dbReference>
<protein>
    <recommendedName>
        <fullName evidence="2">C2 domain-containing protein</fullName>
    </recommendedName>
</protein>
<dbReference type="GO" id="GO:0005886">
    <property type="term" value="C:plasma membrane"/>
    <property type="evidence" value="ECO:0007669"/>
    <property type="project" value="TreeGrafter"/>
</dbReference>
<evidence type="ECO:0000313" key="3">
    <source>
        <dbReference type="EMBL" id="KAH3768513.1"/>
    </source>
</evidence>
<keyword evidence="4" id="KW-1185">Reference proteome</keyword>
<name>A0A9D4IDW8_DREPO</name>
<feature type="region of interest" description="Disordered" evidence="1">
    <location>
        <begin position="62"/>
        <end position="108"/>
    </location>
</feature>
<dbReference type="Gene3D" id="2.60.40.150">
    <property type="entry name" value="C2 domain"/>
    <property type="match status" value="1"/>
</dbReference>
<reference evidence="3" key="2">
    <citation type="submission" date="2020-11" db="EMBL/GenBank/DDBJ databases">
        <authorList>
            <person name="McCartney M.A."/>
            <person name="Auch B."/>
            <person name="Kono T."/>
            <person name="Mallez S."/>
            <person name="Becker A."/>
            <person name="Gohl D.M."/>
            <person name="Silverstein K.A.T."/>
            <person name="Koren S."/>
            <person name="Bechman K.B."/>
            <person name="Herman A."/>
            <person name="Abrahante J.E."/>
            <person name="Garbe J."/>
        </authorList>
    </citation>
    <scope>NUCLEOTIDE SEQUENCE</scope>
    <source>
        <strain evidence="3">Duluth1</strain>
        <tissue evidence="3">Whole animal</tissue>
    </source>
</reference>
<dbReference type="Pfam" id="PF00168">
    <property type="entry name" value="C2"/>
    <property type="match status" value="1"/>
</dbReference>
<evidence type="ECO:0000259" key="2">
    <source>
        <dbReference type="PROSITE" id="PS50004"/>
    </source>
</evidence>
<dbReference type="GO" id="GO:0005544">
    <property type="term" value="F:calcium-dependent phospholipid binding"/>
    <property type="evidence" value="ECO:0007669"/>
    <property type="project" value="TreeGrafter"/>
</dbReference>
<dbReference type="GO" id="GO:0005509">
    <property type="term" value="F:calcium ion binding"/>
    <property type="evidence" value="ECO:0007669"/>
    <property type="project" value="TreeGrafter"/>
</dbReference>
<dbReference type="InterPro" id="IPR035892">
    <property type="entry name" value="C2_domain_sf"/>
</dbReference>
<evidence type="ECO:0000313" key="4">
    <source>
        <dbReference type="Proteomes" id="UP000828390"/>
    </source>
</evidence>
<gene>
    <name evidence="3" type="ORF">DPMN_169727</name>
</gene>
<dbReference type="InterPro" id="IPR000008">
    <property type="entry name" value="C2_dom"/>
</dbReference>
<dbReference type="EMBL" id="JAIWYP010000009">
    <property type="protein sequence ID" value="KAH3768513.1"/>
    <property type="molecule type" value="Genomic_DNA"/>
</dbReference>
<dbReference type="SUPFAM" id="SSF49562">
    <property type="entry name" value="C2 domain (Calcium/lipid-binding domain, CaLB)"/>
    <property type="match status" value="1"/>
</dbReference>
<feature type="compositionally biased region" description="Basic and acidic residues" evidence="1">
    <location>
        <begin position="249"/>
        <end position="261"/>
    </location>
</feature>
<sequence>MATASSTPPIKDSLISMKRWILTKLNASTSYDVGSNESNDGASRTTIDKSIPQILISNSSERSINRIPTSPLVRRPHPLTKTWRQDSRPDSGIRPKSAPHDTSKQSFWNSPKLPWFSVSGNKPGSASVPATPLENADVMPSPSFRSDTTMIKSPIFRFSQRHDIPIGNMKKEDKNNTNQWSRSNLDSPTICGECGQRKFNGSREFVGFLSSCRLNVDNALNKEEPEVFVVGAASSIDRSHLRRVSSCKVPDKKTEKMEISAKMKKASSNFDIEQKGRSRHSSSISSKNSSIKQNNKKKSKSVIALSRSMSINADSFRIVRNDIAKTESFKYNSARKMSLNDNELRRHRVRRGSSLVRLLCMNSRTNSEQENNCSETESEVRDQSDEDLLEYSPKVTRHHNVNPMDIRSTFETESKRIPSSYGQIKLMFQFFNEKNALHVTLLKGANIGQQQRGNMGIFACICLMPGKLQKRASDERHNTHDPVMYEMFVFRASLGELLDRQLRIKFYDKPGVFSRTRPIGECLIPLYPYDLTAVTVIWKNLSKCKNQKVRFHIF</sequence>